<dbReference type="InParanoid" id="F5Y764"/>
<dbReference type="Proteomes" id="UP000009222">
    <property type="component" value="Chromosome"/>
</dbReference>
<dbReference type="HOGENOM" id="CLU_3349868_0_0_12"/>
<dbReference type="KEGG" id="taz:TREAZ_1131"/>
<sequence>MATPIKGASVLIQPENARKQNIRMRNGGTRSEEAIRS</sequence>
<evidence type="ECO:0000313" key="2">
    <source>
        <dbReference type="Proteomes" id="UP000009222"/>
    </source>
</evidence>
<protein>
    <submittedName>
        <fullName evidence="1">Uncharacterized protein</fullName>
    </submittedName>
</protein>
<reference evidence="1 2" key="2">
    <citation type="journal article" date="2011" name="ISME J.">
        <title>RNA-seq reveals cooperative metabolic interactions between two termite-gut spirochete species in co-culture.</title>
        <authorList>
            <person name="Rosenthal A.Z."/>
            <person name="Matson E.G."/>
            <person name="Eldar A."/>
            <person name="Leadbetter J.R."/>
        </authorList>
    </citation>
    <scope>NUCLEOTIDE SEQUENCE [LARGE SCALE GENOMIC DNA]</scope>
    <source>
        <strain evidence="2">ATCC BAA-888 / DSM 13862 / ZAS-9</strain>
    </source>
</reference>
<dbReference type="AlphaFoldDB" id="F5Y764"/>
<gene>
    <name evidence="1" type="ordered locus">TREAZ_1131</name>
</gene>
<dbReference type="EMBL" id="CP001841">
    <property type="protein sequence ID" value="AEF81694.1"/>
    <property type="molecule type" value="Genomic_DNA"/>
</dbReference>
<reference evidence="2" key="1">
    <citation type="submission" date="2009-12" db="EMBL/GenBank/DDBJ databases">
        <title>Complete sequence of Treponema azotonutricium strain ZAS-9.</title>
        <authorList>
            <person name="Tetu S.G."/>
            <person name="Matson E."/>
            <person name="Ren Q."/>
            <person name="Seshadri R."/>
            <person name="Elbourne L."/>
            <person name="Hassan K.A."/>
            <person name="Durkin A."/>
            <person name="Radune D."/>
            <person name="Mohamoud Y."/>
            <person name="Shay R."/>
            <person name="Jin S."/>
            <person name="Zhang X."/>
            <person name="Lucey K."/>
            <person name="Ballor N.R."/>
            <person name="Ottesen E."/>
            <person name="Rosenthal R."/>
            <person name="Allen A."/>
            <person name="Leadbetter J.R."/>
            <person name="Paulsen I.T."/>
        </authorList>
    </citation>
    <scope>NUCLEOTIDE SEQUENCE [LARGE SCALE GENOMIC DNA]</scope>
    <source>
        <strain evidence="2">ATCC BAA-888 / DSM 13862 / ZAS-9</strain>
    </source>
</reference>
<organism evidence="1 2">
    <name type="scientific">Leadbettera azotonutricia (strain ATCC BAA-888 / DSM 13862 / ZAS-9)</name>
    <name type="common">Treponema azotonutricium</name>
    <dbReference type="NCBI Taxonomy" id="545695"/>
    <lineage>
        <taxon>Bacteria</taxon>
        <taxon>Pseudomonadati</taxon>
        <taxon>Spirochaetota</taxon>
        <taxon>Spirochaetia</taxon>
        <taxon>Spirochaetales</taxon>
        <taxon>Breznakiellaceae</taxon>
        <taxon>Leadbettera</taxon>
    </lineage>
</organism>
<evidence type="ECO:0000313" key="1">
    <source>
        <dbReference type="EMBL" id="AEF81694.1"/>
    </source>
</evidence>
<keyword evidence="2" id="KW-1185">Reference proteome</keyword>
<proteinExistence type="predicted"/>
<accession>F5Y764</accession>
<name>F5Y764_LEAAZ</name>